<dbReference type="InterPro" id="IPR027417">
    <property type="entry name" value="P-loop_NTPase"/>
</dbReference>
<sequence length="153" mass="17357">MNIKDKAIRLLIESDYNIIVTGKTGAGKTDLILNCNIPDSHYFDFVALTDIDWRKPGWLTEESFCDFLPQIIHANEKTLILDAVEFPDDLSGSKIVHLIKTARKSGKRLIIVAYPENARQVLTLFDAVIHLEMSPGREYITYSIKMATEDTNE</sequence>
<protein>
    <recommendedName>
        <fullName evidence="2">ATP-binding protein</fullName>
    </recommendedName>
</protein>
<name>A0A402TR18_SALER</name>
<dbReference type="SUPFAM" id="SSF52540">
    <property type="entry name" value="P-loop containing nucleoside triphosphate hydrolases"/>
    <property type="match status" value="1"/>
</dbReference>
<reference evidence="1" key="1">
    <citation type="submission" date="2018-08" db="EMBL/GenBank/DDBJ databases">
        <authorList>
            <consortium name="GenomeTrakr network: Whole genome sequencing for foodborne pathogen traceback"/>
        </authorList>
    </citation>
    <scope>NUCLEOTIDE SEQUENCE [LARGE SCALE GENOMIC DNA]</scope>
    <source>
        <strain evidence="1">CFSAN034428</strain>
    </source>
</reference>
<dbReference type="CDD" id="cd00267">
    <property type="entry name" value="ABC_ATPase"/>
    <property type="match status" value="1"/>
</dbReference>
<dbReference type="Proteomes" id="UP000839515">
    <property type="component" value="Unassembled WGS sequence"/>
</dbReference>
<comment type="caution">
    <text evidence="1">The sequence shown here is derived from an EMBL/GenBank/DDBJ whole genome shotgun (WGS) entry which is preliminary data.</text>
</comment>
<proteinExistence type="predicted"/>
<gene>
    <name evidence="1" type="ORF">ATP91_24500</name>
</gene>
<dbReference type="AlphaFoldDB" id="A0A402TR18"/>
<accession>A0A402TR18</accession>
<dbReference type="EMBL" id="RSTU01000035">
    <property type="protein sequence ID" value="MIT93402.1"/>
    <property type="molecule type" value="Genomic_DNA"/>
</dbReference>
<evidence type="ECO:0008006" key="2">
    <source>
        <dbReference type="Google" id="ProtNLM"/>
    </source>
</evidence>
<dbReference type="RefSeq" id="WP_079955378.1">
    <property type="nucleotide sequence ID" value="NZ_MYVW01000011.1"/>
</dbReference>
<organism evidence="1">
    <name type="scientific">Salmonella enterica</name>
    <name type="common">Salmonella choleraesuis</name>
    <dbReference type="NCBI Taxonomy" id="28901"/>
    <lineage>
        <taxon>Bacteria</taxon>
        <taxon>Pseudomonadati</taxon>
        <taxon>Pseudomonadota</taxon>
        <taxon>Gammaproteobacteria</taxon>
        <taxon>Enterobacterales</taxon>
        <taxon>Enterobacteriaceae</taxon>
        <taxon>Salmonella</taxon>
    </lineage>
</organism>
<evidence type="ECO:0000313" key="1">
    <source>
        <dbReference type="EMBL" id="MIT93402.1"/>
    </source>
</evidence>